<evidence type="ECO:0000313" key="2">
    <source>
        <dbReference type="EMBL" id="SNS44627.1"/>
    </source>
</evidence>
<dbReference type="Gene3D" id="2.40.50.230">
    <property type="entry name" value="Gp5 N-terminal domain"/>
    <property type="match status" value="1"/>
</dbReference>
<evidence type="ECO:0000259" key="1">
    <source>
        <dbReference type="Pfam" id="PF04717"/>
    </source>
</evidence>
<dbReference type="InterPro" id="IPR037026">
    <property type="entry name" value="Vgr_OB-fold_dom_sf"/>
</dbReference>
<sequence>MAGFQHAEADRRATNIVQVGAVTAIDTGANRARVRIGGLDTQPLPVTQLRSGTVRFQWMPSPGEQVVVYAPRGDMERAFIGPSIPVDGGAVAPDAATPTIDLGGSILSIIGDIKIDGTVTVTQDVIANGISLVNHIHPESIGSVTGKPQ</sequence>
<dbReference type="OrthoDB" id="4931325at2"/>
<dbReference type="InterPro" id="IPR013046">
    <property type="entry name" value="GpV/Gp45"/>
</dbReference>
<dbReference type="RefSeq" id="WP_089277730.1">
    <property type="nucleotide sequence ID" value="NZ_FZON01000015.1"/>
</dbReference>
<gene>
    <name evidence="2" type="ORF">SAMN04488078_101558</name>
</gene>
<proteinExistence type="predicted"/>
<dbReference type="Pfam" id="PF04717">
    <property type="entry name" value="Phage_base_V"/>
    <property type="match status" value="1"/>
</dbReference>
<accession>A0A239EJ28</accession>
<organism evidence="2 3">
    <name type="scientific">Antarctobacter heliothermus</name>
    <dbReference type="NCBI Taxonomy" id="74033"/>
    <lineage>
        <taxon>Bacteria</taxon>
        <taxon>Pseudomonadati</taxon>
        <taxon>Pseudomonadota</taxon>
        <taxon>Alphaproteobacteria</taxon>
        <taxon>Rhodobacterales</taxon>
        <taxon>Roseobacteraceae</taxon>
        <taxon>Antarctobacter</taxon>
    </lineage>
</organism>
<dbReference type="AlphaFoldDB" id="A0A239EJ28"/>
<dbReference type="NCBIfam" id="TIGR01644">
    <property type="entry name" value="phage_P2_V"/>
    <property type="match status" value="1"/>
</dbReference>
<reference evidence="2 3" key="1">
    <citation type="submission" date="2017-06" db="EMBL/GenBank/DDBJ databases">
        <authorList>
            <person name="Kim H.J."/>
            <person name="Triplett B.A."/>
        </authorList>
    </citation>
    <scope>NUCLEOTIDE SEQUENCE [LARGE SCALE GENOMIC DNA]</scope>
    <source>
        <strain evidence="2 3">DSM 11445</strain>
    </source>
</reference>
<name>A0A239EJ28_9RHOB</name>
<evidence type="ECO:0000313" key="3">
    <source>
        <dbReference type="Proteomes" id="UP000198440"/>
    </source>
</evidence>
<feature type="domain" description="Gp5/Type VI secretion system Vgr protein OB-fold" evidence="1">
    <location>
        <begin position="19"/>
        <end position="82"/>
    </location>
</feature>
<protein>
    <submittedName>
        <fullName evidence="2">Phage baseplate assembly protein V</fullName>
    </submittedName>
</protein>
<dbReference type="Proteomes" id="UP000198440">
    <property type="component" value="Unassembled WGS sequence"/>
</dbReference>
<dbReference type="EMBL" id="FZON01000015">
    <property type="protein sequence ID" value="SNS44627.1"/>
    <property type="molecule type" value="Genomic_DNA"/>
</dbReference>
<dbReference type="InterPro" id="IPR006531">
    <property type="entry name" value="Gp5/Vgr_OB"/>
</dbReference>